<comment type="caution">
    <text evidence="6">The sequence shown here is derived from an EMBL/GenBank/DDBJ whole genome shotgun (WGS) entry which is preliminary data.</text>
</comment>
<evidence type="ECO:0000313" key="6">
    <source>
        <dbReference type="EMBL" id="TDT40235.1"/>
    </source>
</evidence>
<dbReference type="NCBIfam" id="NF033788">
    <property type="entry name" value="HTH_metalloreg"/>
    <property type="match status" value="1"/>
</dbReference>
<evidence type="ECO:0000256" key="1">
    <source>
        <dbReference type="ARBA" id="ARBA00023015"/>
    </source>
</evidence>
<dbReference type="SUPFAM" id="SSF52821">
    <property type="entry name" value="Rhodanese/Cell cycle control phosphatase"/>
    <property type="match status" value="1"/>
</dbReference>
<dbReference type="PANTHER" id="PTHR43132">
    <property type="entry name" value="ARSENICAL RESISTANCE OPERON REPRESSOR ARSR-RELATED"/>
    <property type="match status" value="1"/>
</dbReference>
<dbReference type="InterPro" id="IPR036873">
    <property type="entry name" value="Rhodanese-like_dom_sf"/>
</dbReference>
<dbReference type="OrthoDB" id="9814704at2"/>
<keyword evidence="7" id="KW-1185">Reference proteome</keyword>
<gene>
    <name evidence="6" type="ORF">DES49_2000</name>
</gene>
<dbReference type="InterPro" id="IPR001307">
    <property type="entry name" value="Thiosulphate_STrfase_CS"/>
</dbReference>
<dbReference type="GO" id="GO:0004792">
    <property type="term" value="F:thiosulfate-cyanide sulfurtransferase activity"/>
    <property type="evidence" value="ECO:0007669"/>
    <property type="project" value="InterPro"/>
</dbReference>
<keyword evidence="2" id="KW-0238">DNA-binding</keyword>
<evidence type="ECO:0000313" key="7">
    <source>
        <dbReference type="Proteomes" id="UP000295830"/>
    </source>
</evidence>
<dbReference type="InterPro" id="IPR011991">
    <property type="entry name" value="ArsR-like_HTH"/>
</dbReference>
<keyword evidence="1" id="KW-0805">Transcription regulation</keyword>
<reference evidence="6 7" key="1">
    <citation type="submission" date="2019-03" db="EMBL/GenBank/DDBJ databases">
        <title>Genomic Encyclopedia of Type Strains, Phase IV (KMG-IV): sequencing the most valuable type-strain genomes for metagenomic binning, comparative biology and taxonomic classification.</title>
        <authorList>
            <person name="Goeker M."/>
        </authorList>
    </citation>
    <scope>NUCLEOTIDE SEQUENCE [LARGE SCALE GENOMIC DNA]</scope>
    <source>
        <strain evidence="6 7">DSM 15505</strain>
    </source>
</reference>
<dbReference type="PROSITE" id="PS00380">
    <property type="entry name" value="RHODANESE_1"/>
    <property type="match status" value="1"/>
</dbReference>
<dbReference type="SMART" id="SM00450">
    <property type="entry name" value="RHOD"/>
    <property type="match status" value="1"/>
</dbReference>
<keyword evidence="3" id="KW-0804">Transcription</keyword>
<dbReference type="GO" id="GO:0003677">
    <property type="term" value="F:DNA binding"/>
    <property type="evidence" value="ECO:0007669"/>
    <property type="project" value="UniProtKB-KW"/>
</dbReference>
<evidence type="ECO:0000259" key="4">
    <source>
        <dbReference type="PROSITE" id="PS50206"/>
    </source>
</evidence>
<feature type="domain" description="HTH arsR-type" evidence="5">
    <location>
        <begin position="6"/>
        <end position="100"/>
    </location>
</feature>
<dbReference type="PROSITE" id="PS50206">
    <property type="entry name" value="RHODANESE_3"/>
    <property type="match status" value="1"/>
</dbReference>
<protein>
    <submittedName>
        <fullName evidence="6">ArsR family transcriptional regulator</fullName>
    </submittedName>
</protein>
<dbReference type="PANTHER" id="PTHR43132:SF8">
    <property type="entry name" value="HTH-TYPE TRANSCRIPTIONAL REGULATOR KMTR"/>
    <property type="match status" value="1"/>
</dbReference>
<dbReference type="SUPFAM" id="SSF46785">
    <property type="entry name" value="Winged helix' DNA-binding domain"/>
    <property type="match status" value="1"/>
</dbReference>
<dbReference type="Gene3D" id="1.10.10.10">
    <property type="entry name" value="Winged helix-like DNA-binding domain superfamily/Winged helix DNA-binding domain"/>
    <property type="match status" value="1"/>
</dbReference>
<dbReference type="InterPro" id="IPR001845">
    <property type="entry name" value="HTH_ArsR_DNA-bd_dom"/>
</dbReference>
<dbReference type="CDD" id="cd00158">
    <property type="entry name" value="RHOD"/>
    <property type="match status" value="1"/>
</dbReference>
<dbReference type="AlphaFoldDB" id="A0A4R7JQN4"/>
<dbReference type="Pfam" id="PF00581">
    <property type="entry name" value="Rhodanese"/>
    <property type="match status" value="1"/>
</dbReference>
<dbReference type="PROSITE" id="PS50987">
    <property type="entry name" value="HTH_ARSR_2"/>
    <property type="match status" value="1"/>
</dbReference>
<evidence type="ECO:0000256" key="3">
    <source>
        <dbReference type="ARBA" id="ARBA00023163"/>
    </source>
</evidence>
<dbReference type="InterPro" id="IPR036390">
    <property type="entry name" value="WH_DNA-bd_sf"/>
</dbReference>
<name>A0A4R7JQN4_9GAMM</name>
<feature type="domain" description="Rhodanese" evidence="4">
    <location>
        <begin position="130"/>
        <end position="218"/>
    </location>
</feature>
<dbReference type="SMART" id="SM00418">
    <property type="entry name" value="HTH_ARSR"/>
    <property type="match status" value="1"/>
</dbReference>
<dbReference type="Proteomes" id="UP000295830">
    <property type="component" value="Unassembled WGS sequence"/>
</dbReference>
<dbReference type="CDD" id="cd00090">
    <property type="entry name" value="HTH_ARSR"/>
    <property type="match status" value="1"/>
</dbReference>
<dbReference type="Gene3D" id="3.40.250.10">
    <property type="entry name" value="Rhodanese-like domain"/>
    <property type="match status" value="1"/>
</dbReference>
<dbReference type="GO" id="GO:0003700">
    <property type="term" value="F:DNA-binding transcription factor activity"/>
    <property type="evidence" value="ECO:0007669"/>
    <property type="project" value="InterPro"/>
</dbReference>
<proteinExistence type="predicted"/>
<dbReference type="InterPro" id="IPR001763">
    <property type="entry name" value="Rhodanese-like_dom"/>
</dbReference>
<dbReference type="InterPro" id="IPR036388">
    <property type="entry name" value="WH-like_DNA-bd_sf"/>
</dbReference>
<accession>A0A4R7JQN4</accession>
<evidence type="ECO:0000259" key="5">
    <source>
        <dbReference type="PROSITE" id="PS50987"/>
    </source>
</evidence>
<sequence length="218" mass="24296">MNRTEQKRSIYQHFAAVAKALGHEYRWELLELIAQGERSVESLSQGTELAVATVSQHLQQMRRAGLVRSRKEGRFMYYGLADDRVISLMAGLREVAERNIAEVRQLVDSFHGDGSELDAVDADELMAQIESGGVTLLDVRPEQEYSAGHLPGALNIPVEELQERLRELPEGQTIVAYCRGPFCALSEDAVQLLREQGIAAVRFDSGYPEWKASGLPVQ</sequence>
<dbReference type="Pfam" id="PF01022">
    <property type="entry name" value="HTH_5"/>
    <property type="match status" value="1"/>
</dbReference>
<dbReference type="EMBL" id="SOAX01000004">
    <property type="protein sequence ID" value="TDT40235.1"/>
    <property type="molecule type" value="Genomic_DNA"/>
</dbReference>
<organism evidence="6 7">
    <name type="scientific">Halospina denitrificans</name>
    <dbReference type="NCBI Taxonomy" id="332522"/>
    <lineage>
        <taxon>Bacteria</taxon>
        <taxon>Pseudomonadati</taxon>
        <taxon>Pseudomonadota</taxon>
        <taxon>Gammaproteobacteria</taxon>
        <taxon>Halospina</taxon>
    </lineage>
</organism>
<dbReference type="PRINTS" id="PR00778">
    <property type="entry name" value="HTHARSR"/>
</dbReference>
<dbReference type="RefSeq" id="WP_133736255.1">
    <property type="nucleotide sequence ID" value="NZ_SOAX01000004.1"/>
</dbReference>
<evidence type="ECO:0000256" key="2">
    <source>
        <dbReference type="ARBA" id="ARBA00023125"/>
    </source>
</evidence>
<dbReference type="FunFam" id="3.40.250.10:FF:000039">
    <property type="entry name" value="ArsR family transcriptional regulator"/>
    <property type="match status" value="1"/>
</dbReference>
<dbReference type="InterPro" id="IPR051011">
    <property type="entry name" value="Metal_resp_trans_reg"/>
</dbReference>